<dbReference type="Pfam" id="PF26639">
    <property type="entry name" value="Het-6_barrel"/>
    <property type="match status" value="1"/>
</dbReference>
<organism evidence="4 5">
    <name type="scientific">Schizothecium vesticola</name>
    <dbReference type="NCBI Taxonomy" id="314040"/>
    <lineage>
        <taxon>Eukaryota</taxon>
        <taxon>Fungi</taxon>
        <taxon>Dikarya</taxon>
        <taxon>Ascomycota</taxon>
        <taxon>Pezizomycotina</taxon>
        <taxon>Sordariomycetes</taxon>
        <taxon>Sordariomycetidae</taxon>
        <taxon>Sordariales</taxon>
        <taxon>Schizotheciaceae</taxon>
        <taxon>Schizothecium</taxon>
    </lineage>
</organism>
<feature type="transmembrane region" description="Helical" evidence="2">
    <location>
        <begin position="382"/>
        <end position="408"/>
    </location>
</feature>
<feature type="compositionally biased region" description="Basic residues" evidence="1">
    <location>
        <begin position="457"/>
        <end position="466"/>
    </location>
</feature>
<keyword evidence="2" id="KW-0472">Membrane</keyword>
<accession>A0AA40BPM5</accession>
<evidence type="ECO:0000313" key="4">
    <source>
        <dbReference type="EMBL" id="KAK0738102.1"/>
    </source>
</evidence>
<feature type="domain" description="Heterokaryon incompatibility" evidence="3">
    <location>
        <begin position="84"/>
        <end position="279"/>
    </location>
</feature>
<dbReference type="AlphaFoldDB" id="A0AA40BPM5"/>
<keyword evidence="2" id="KW-1133">Transmembrane helix</keyword>
<dbReference type="InterPro" id="IPR010730">
    <property type="entry name" value="HET"/>
</dbReference>
<protein>
    <submittedName>
        <fullName evidence="4">Heterokaryon incompatibility protein-domain-containing protein</fullName>
    </submittedName>
</protein>
<proteinExistence type="predicted"/>
<dbReference type="EMBL" id="JAUKUD010000007">
    <property type="protein sequence ID" value="KAK0738102.1"/>
    <property type="molecule type" value="Genomic_DNA"/>
</dbReference>
<comment type="caution">
    <text evidence="4">The sequence shown here is derived from an EMBL/GenBank/DDBJ whole genome shotgun (WGS) entry which is preliminary data.</text>
</comment>
<dbReference type="PANTHER" id="PTHR24148:SF64">
    <property type="entry name" value="HETEROKARYON INCOMPATIBILITY DOMAIN-CONTAINING PROTEIN"/>
    <property type="match status" value="1"/>
</dbReference>
<feature type="region of interest" description="Disordered" evidence="1">
    <location>
        <begin position="485"/>
        <end position="504"/>
    </location>
</feature>
<feature type="transmembrane region" description="Helical" evidence="2">
    <location>
        <begin position="420"/>
        <end position="447"/>
    </location>
</feature>
<evidence type="ECO:0000313" key="5">
    <source>
        <dbReference type="Proteomes" id="UP001172155"/>
    </source>
</evidence>
<reference evidence="4" key="1">
    <citation type="submission" date="2023-06" db="EMBL/GenBank/DDBJ databases">
        <title>Genome-scale phylogeny and comparative genomics of the fungal order Sordariales.</title>
        <authorList>
            <consortium name="Lawrence Berkeley National Laboratory"/>
            <person name="Hensen N."/>
            <person name="Bonometti L."/>
            <person name="Westerberg I."/>
            <person name="Brannstrom I.O."/>
            <person name="Guillou S."/>
            <person name="Cros-Aarteil S."/>
            <person name="Calhoun S."/>
            <person name="Haridas S."/>
            <person name="Kuo A."/>
            <person name="Mondo S."/>
            <person name="Pangilinan J."/>
            <person name="Riley R."/>
            <person name="LaButti K."/>
            <person name="Andreopoulos B."/>
            <person name="Lipzen A."/>
            <person name="Chen C."/>
            <person name="Yanf M."/>
            <person name="Daum C."/>
            <person name="Ng V."/>
            <person name="Clum A."/>
            <person name="Steindorff A."/>
            <person name="Ohm R."/>
            <person name="Martin F."/>
            <person name="Silar P."/>
            <person name="Natvig D."/>
            <person name="Lalanne C."/>
            <person name="Gautier V."/>
            <person name="Ament-velasquez S.L."/>
            <person name="Kruys A."/>
            <person name="Hutchinson M.I."/>
            <person name="Powell A.J."/>
            <person name="Barry K."/>
            <person name="Miller A.N."/>
            <person name="Grigoriev I.V."/>
            <person name="Debuchy R."/>
            <person name="Gladieux P."/>
            <person name="Thoren M.H."/>
            <person name="Johannesson H."/>
        </authorList>
    </citation>
    <scope>NUCLEOTIDE SEQUENCE</scope>
    <source>
        <strain evidence="4">SMH3187-1</strain>
    </source>
</reference>
<keyword evidence="2" id="KW-0812">Transmembrane</keyword>
<keyword evidence="5" id="KW-1185">Reference proteome</keyword>
<evidence type="ECO:0000256" key="1">
    <source>
        <dbReference type="SAM" id="MobiDB-lite"/>
    </source>
</evidence>
<sequence length="882" mass="97399">MAQDSGHSSTHNIITNRDAVIALTDIQHFNHNTHPALTPRQLYATLPLSATDRSIRLLDLDAATDETPLSGRLRVASLASSPRFTALSYVWGGYSEPRDTISCNDNSCAIDITSNCRDALVAARRRYGAVTIWVDAICINQGDDAEKVVQIELMNEIYTWAHTTLVWLGKGDAFSDVALTWLAKNARGVMITDVFRFGSAPSQAGRVQAWCKIIGAIMTDPFEQGVAWLRLERSVWGDSTTSWIDKLFWKGRIHRGFEPAALDNLFSKAWFQRAWTFQEYILSTNQIFLCGDKAITGDNLIGGLEALFKGFEGTDVMPTISRSVSSMRDLAVAWMNVSRLTQWNNQEPVRRTLPLATLRAYQQTALATLLEPSTILAVWTTYVLTLATLSFLIIFTVVILLGIIPAVLRREVAQLLTASWITPMSLVGIGLAAFLLALMAFGLINLFSPTRQHHSSLRRGNHRFPHTCRQPGFTLPPASSTVAARKRSDSSSIEDSLSKPQDLKASDSETVHLAAILHALRERDATNPRDRSFALHGVLSRLEGFHLTSVDYSISCTRIYQALVADFIRWRPDMTNLLLDAGWSRVGTSGEEEDPAPSWVPDWDVVSRRKSVRQNPGLFAPDRYYRPHEQSFATDGWPMRAEVDGDRLRVAGVWIGQVGFSTGVFSRVSSEMGVTDGVISAEDRQARIRATAADYLLWRQIAVLAIWVLYCRRNPSLKYESVPNVMHAVLCGPAKPTLGRKHTATARNGFFAVYQVLSAAEPAAVDRAAAGEPEEAEVKLRRLFEEREDGLFALTLAVKYINEYIAERRALFATERGFIGASATGVQAGDRLALIAGVSVPMVLREKGGSGGKYFVVGPAFVPGFMESGDVGMVITETITLV</sequence>
<evidence type="ECO:0000256" key="2">
    <source>
        <dbReference type="SAM" id="Phobius"/>
    </source>
</evidence>
<evidence type="ECO:0000259" key="3">
    <source>
        <dbReference type="Pfam" id="PF06985"/>
    </source>
</evidence>
<dbReference type="InterPro" id="IPR052895">
    <property type="entry name" value="HetReg/Transcr_Mod"/>
</dbReference>
<dbReference type="Pfam" id="PF06985">
    <property type="entry name" value="HET"/>
    <property type="match status" value="1"/>
</dbReference>
<dbReference type="PANTHER" id="PTHR24148">
    <property type="entry name" value="ANKYRIN REPEAT DOMAIN-CONTAINING PROTEIN 39 HOMOLOG-RELATED"/>
    <property type="match status" value="1"/>
</dbReference>
<gene>
    <name evidence="4" type="ORF">B0T18DRAFT_354896</name>
</gene>
<name>A0AA40BPM5_9PEZI</name>
<dbReference type="Proteomes" id="UP001172155">
    <property type="component" value="Unassembled WGS sequence"/>
</dbReference>
<feature type="region of interest" description="Disordered" evidence="1">
    <location>
        <begin position="457"/>
        <end position="480"/>
    </location>
</feature>